<sequence>MGLAAAVLGADGYEDFVGVLAADDYLATQGGGGGGPGGPGGGLAYSSDNYYVAIYGTPSENSDWALQLGGHHMAYNITYLRYDVLVHRVVSHKIFVMLRSDPARGLLHGPPQTLETLRYQHTELVFDRTDASVWRAASALFRGRGGISRPAWRPEALGWEGAKRANTPSIQPMSNAARRDASGLQALSYFSPAPYAGHGAHRRGQRAPALRAAAALPAPFIARRGRWRQTRSLAATSWQILGVVTAFTLGHSLTLVAGALGGLALPNQPVEVIIAASIPASSVHAAVPVCPRREAWVAAGFGLLHGVAFSEVLAELGLGGSDPRALPLERPGLLDAHRGSSTGS</sequence>
<gene>
    <name evidence="1" type="ordered locus">Hoch_6291</name>
</gene>
<dbReference type="AlphaFoldDB" id="D0LNT6"/>
<evidence type="ECO:0000313" key="1">
    <source>
        <dbReference type="EMBL" id="ACY18762.1"/>
    </source>
</evidence>
<dbReference type="RefSeq" id="WP_012831354.1">
    <property type="nucleotide sequence ID" value="NC_013440.1"/>
</dbReference>
<dbReference type="Proteomes" id="UP000001880">
    <property type="component" value="Chromosome"/>
</dbReference>
<accession>D0LNT6</accession>
<dbReference type="OrthoDB" id="9808870at2"/>
<dbReference type="InterPro" id="IPR021889">
    <property type="entry name" value="DUF3500"/>
</dbReference>
<keyword evidence="2" id="KW-1185">Reference proteome</keyword>
<dbReference type="Pfam" id="PF12006">
    <property type="entry name" value="DUF3500"/>
    <property type="match status" value="1"/>
</dbReference>
<proteinExistence type="predicted"/>
<name>D0LNT6_HALO1</name>
<organism evidence="1 2">
    <name type="scientific">Haliangium ochraceum (strain DSM 14365 / JCM 11303 / SMP-2)</name>
    <dbReference type="NCBI Taxonomy" id="502025"/>
    <lineage>
        <taxon>Bacteria</taxon>
        <taxon>Pseudomonadati</taxon>
        <taxon>Myxococcota</taxon>
        <taxon>Polyangia</taxon>
        <taxon>Haliangiales</taxon>
        <taxon>Kofleriaceae</taxon>
        <taxon>Haliangium</taxon>
    </lineage>
</organism>
<reference evidence="1 2" key="1">
    <citation type="journal article" date="2010" name="Stand. Genomic Sci.">
        <title>Complete genome sequence of Haliangium ochraceum type strain (SMP-2).</title>
        <authorList>
            <consortium name="US DOE Joint Genome Institute (JGI-PGF)"/>
            <person name="Ivanova N."/>
            <person name="Daum C."/>
            <person name="Lang E."/>
            <person name="Abt B."/>
            <person name="Kopitz M."/>
            <person name="Saunders E."/>
            <person name="Lapidus A."/>
            <person name="Lucas S."/>
            <person name="Glavina Del Rio T."/>
            <person name="Nolan M."/>
            <person name="Tice H."/>
            <person name="Copeland A."/>
            <person name="Cheng J.F."/>
            <person name="Chen F."/>
            <person name="Bruce D."/>
            <person name="Goodwin L."/>
            <person name="Pitluck S."/>
            <person name="Mavromatis K."/>
            <person name="Pati A."/>
            <person name="Mikhailova N."/>
            <person name="Chen A."/>
            <person name="Palaniappan K."/>
            <person name="Land M."/>
            <person name="Hauser L."/>
            <person name="Chang Y.J."/>
            <person name="Jeffries C.D."/>
            <person name="Detter J.C."/>
            <person name="Brettin T."/>
            <person name="Rohde M."/>
            <person name="Goker M."/>
            <person name="Bristow J."/>
            <person name="Markowitz V."/>
            <person name="Eisen J.A."/>
            <person name="Hugenholtz P."/>
            <person name="Kyrpides N.C."/>
            <person name="Klenk H.P."/>
        </authorList>
    </citation>
    <scope>NUCLEOTIDE SEQUENCE [LARGE SCALE GENOMIC DNA]</scope>
    <source>
        <strain evidence="2">DSM 14365 / CIP 107738 / JCM 11303 / AJ 13395 / SMP-2</strain>
    </source>
</reference>
<dbReference type="KEGG" id="hoh:Hoch_6291"/>
<protein>
    <submittedName>
        <fullName evidence="1">Uncharacterized protein</fullName>
    </submittedName>
</protein>
<dbReference type="HOGENOM" id="CLU_806015_0_0_7"/>
<evidence type="ECO:0000313" key="2">
    <source>
        <dbReference type="Proteomes" id="UP000001880"/>
    </source>
</evidence>
<dbReference type="Pfam" id="PF13795">
    <property type="entry name" value="HupE_UreJ_2"/>
    <property type="match status" value="1"/>
</dbReference>
<dbReference type="EMBL" id="CP001804">
    <property type="protein sequence ID" value="ACY18762.1"/>
    <property type="molecule type" value="Genomic_DNA"/>
</dbReference>
<dbReference type="STRING" id="502025.Hoch_6291"/>
<dbReference type="InterPro" id="IPR032809">
    <property type="entry name" value="Put_HupE_UreJ"/>
</dbReference>